<feature type="non-terminal residue" evidence="2">
    <location>
        <position position="1"/>
    </location>
</feature>
<organism evidence="2">
    <name type="scientific">Spongospora subterranea</name>
    <dbReference type="NCBI Taxonomy" id="70186"/>
    <lineage>
        <taxon>Eukaryota</taxon>
        <taxon>Sar</taxon>
        <taxon>Rhizaria</taxon>
        <taxon>Endomyxa</taxon>
        <taxon>Phytomyxea</taxon>
        <taxon>Plasmodiophorida</taxon>
        <taxon>Plasmodiophoridae</taxon>
        <taxon>Spongospora</taxon>
    </lineage>
</organism>
<sequence>AVVAVAEVLAIVPAQSMMIHLGRRITGAVSRTRALSVLAQDSLNSRAIGFHRVGCIGIDIPGVVAHEKETAAVVGVIGKALESGVTLLDICEPTGTLLPAEILRQAIIQNQTNQDLVITAHVGIQNGVVDHSKDGLKFQVDALLSTLGMPKVPMLLLSGSDPQHKFSEALTTLKDFRDEGMCELIGVSDQDVSHIKTAISHAGIDAVRNRCSVVNREAMTSGVLDLCDSSGIALLAYSPFGPPEHLSKLMHHPILRQMAEKHDTTPLQVCLSWLLLTPCVIPVSPLSSVRLDGANIELDLTDLELFEKLQTDF</sequence>
<dbReference type="EMBL" id="HACM01009117">
    <property type="protein sequence ID" value="CRZ09559.1"/>
    <property type="molecule type" value="Transcribed_RNA"/>
</dbReference>
<proteinExistence type="predicted"/>
<evidence type="ECO:0000313" key="2">
    <source>
        <dbReference type="EMBL" id="CRZ09559.1"/>
    </source>
</evidence>
<accession>A0A0H5RLF4</accession>
<evidence type="ECO:0000259" key="1">
    <source>
        <dbReference type="Pfam" id="PF00248"/>
    </source>
</evidence>
<dbReference type="GO" id="GO:0016491">
    <property type="term" value="F:oxidoreductase activity"/>
    <property type="evidence" value="ECO:0007669"/>
    <property type="project" value="InterPro"/>
</dbReference>
<dbReference type="Gene3D" id="3.20.20.100">
    <property type="entry name" value="NADP-dependent oxidoreductase domain"/>
    <property type="match status" value="1"/>
</dbReference>
<dbReference type="AlphaFoldDB" id="A0A0H5RLF4"/>
<dbReference type="InterPro" id="IPR023210">
    <property type="entry name" value="NADP_OxRdtase_dom"/>
</dbReference>
<dbReference type="PANTHER" id="PTHR43638:SF3">
    <property type="entry name" value="ALDEHYDE REDUCTASE"/>
    <property type="match status" value="1"/>
</dbReference>
<dbReference type="SUPFAM" id="SSF51430">
    <property type="entry name" value="NAD(P)-linked oxidoreductase"/>
    <property type="match status" value="1"/>
</dbReference>
<dbReference type="Pfam" id="PF00248">
    <property type="entry name" value="Aldo_ket_red"/>
    <property type="match status" value="1"/>
</dbReference>
<feature type="domain" description="NADP-dependent oxidoreductase" evidence="1">
    <location>
        <begin position="76"/>
        <end position="282"/>
    </location>
</feature>
<dbReference type="InterPro" id="IPR020471">
    <property type="entry name" value="AKR"/>
</dbReference>
<reference evidence="2" key="1">
    <citation type="submission" date="2015-04" db="EMBL/GenBank/DDBJ databases">
        <title>The genome sequence of the plant pathogenic Rhizarian Plasmodiophora brassicae reveals insights in its biotrophic life cycle and the origin of chitin synthesis.</title>
        <authorList>
            <person name="Schwelm A."/>
            <person name="Fogelqvist J."/>
            <person name="Knaust A."/>
            <person name="Julke S."/>
            <person name="Lilja T."/>
            <person name="Dhandapani V."/>
            <person name="Bonilla-Rosso G."/>
            <person name="Karlsson M."/>
            <person name="Shevchenko A."/>
            <person name="Choi S.R."/>
            <person name="Kim H.G."/>
            <person name="Park J.Y."/>
            <person name="Lim Y.P."/>
            <person name="Ludwig-Muller J."/>
            <person name="Dixelius C."/>
        </authorList>
    </citation>
    <scope>NUCLEOTIDE SEQUENCE</scope>
    <source>
        <tissue evidence="2">Potato root galls</tissue>
    </source>
</reference>
<name>A0A0H5RLF4_9EUKA</name>
<dbReference type="PANTHER" id="PTHR43638">
    <property type="entry name" value="OXIDOREDUCTASE, ALDO/KETO REDUCTASE FAMILY PROTEIN"/>
    <property type="match status" value="1"/>
</dbReference>
<protein>
    <recommendedName>
        <fullName evidence="1">NADP-dependent oxidoreductase domain-containing protein</fullName>
    </recommendedName>
</protein>
<dbReference type="InterPro" id="IPR036812">
    <property type="entry name" value="NAD(P)_OxRdtase_dom_sf"/>
</dbReference>
<dbReference type="PRINTS" id="PR00069">
    <property type="entry name" value="ALDKETRDTASE"/>
</dbReference>